<keyword evidence="3" id="KW-1185">Reference proteome</keyword>
<gene>
    <name evidence="2" type="ORF">GUJ93_ZPchr0515g2830</name>
</gene>
<accession>A0A8J5V950</accession>
<name>A0A8J5V950_ZIZPA</name>
<proteinExistence type="predicted"/>
<dbReference type="PROSITE" id="PS51257">
    <property type="entry name" value="PROKAR_LIPOPROTEIN"/>
    <property type="match status" value="1"/>
</dbReference>
<dbReference type="Proteomes" id="UP000729402">
    <property type="component" value="Unassembled WGS sequence"/>
</dbReference>
<reference evidence="2" key="2">
    <citation type="submission" date="2021-02" db="EMBL/GenBank/DDBJ databases">
        <authorList>
            <person name="Kimball J.A."/>
            <person name="Haas M.W."/>
            <person name="Macchietto M."/>
            <person name="Kono T."/>
            <person name="Duquette J."/>
            <person name="Shao M."/>
        </authorList>
    </citation>
    <scope>NUCLEOTIDE SEQUENCE</scope>
    <source>
        <tissue evidence="2">Fresh leaf tissue</tissue>
    </source>
</reference>
<dbReference type="AlphaFoldDB" id="A0A8J5V950"/>
<sequence length="67" mass="7029">MDVIKQTLLLLSTASGSCALTIALPSPPVSNPYAAAAGRATGQVMGGKRVARERKANARYRGPEWAM</sequence>
<evidence type="ECO:0008006" key="4">
    <source>
        <dbReference type="Google" id="ProtNLM"/>
    </source>
</evidence>
<feature type="signal peptide" evidence="1">
    <location>
        <begin position="1"/>
        <end position="19"/>
    </location>
</feature>
<protein>
    <recommendedName>
        <fullName evidence="4">Secreted protein</fullName>
    </recommendedName>
</protein>
<evidence type="ECO:0000313" key="3">
    <source>
        <dbReference type="Proteomes" id="UP000729402"/>
    </source>
</evidence>
<reference evidence="2" key="1">
    <citation type="journal article" date="2021" name="bioRxiv">
        <title>Whole Genome Assembly and Annotation of Northern Wild Rice, Zizania palustris L., Supports a Whole Genome Duplication in the Zizania Genus.</title>
        <authorList>
            <person name="Haas M."/>
            <person name="Kono T."/>
            <person name="Macchietto M."/>
            <person name="Millas R."/>
            <person name="McGilp L."/>
            <person name="Shao M."/>
            <person name="Duquette J."/>
            <person name="Hirsch C.N."/>
            <person name="Kimball J."/>
        </authorList>
    </citation>
    <scope>NUCLEOTIDE SEQUENCE</scope>
    <source>
        <tissue evidence="2">Fresh leaf tissue</tissue>
    </source>
</reference>
<keyword evidence="1" id="KW-0732">Signal</keyword>
<feature type="chain" id="PRO_5035212237" description="Secreted protein" evidence="1">
    <location>
        <begin position="20"/>
        <end position="67"/>
    </location>
</feature>
<organism evidence="2 3">
    <name type="scientific">Zizania palustris</name>
    <name type="common">Northern wild rice</name>
    <dbReference type="NCBI Taxonomy" id="103762"/>
    <lineage>
        <taxon>Eukaryota</taxon>
        <taxon>Viridiplantae</taxon>
        <taxon>Streptophyta</taxon>
        <taxon>Embryophyta</taxon>
        <taxon>Tracheophyta</taxon>
        <taxon>Spermatophyta</taxon>
        <taxon>Magnoliopsida</taxon>
        <taxon>Liliopsida</taxon>
        <taxon>Poales</taxon>
        <taxon>Poaceae</taxon>
        <taxon>BOP clade</taxon>
        <taxon>Oryzoideae</taxon>
        <taxon>Oryzeae</taxon>
        <taxon>Zizaniinae</taxon>
        <taxon>Zizania</taxon>
    </lineage>
</organism>
<evidence type="ECO:0000256" key="1">
    <source>
        <dbReference type="SAM" id="SignalP"/>
    </source>
</evidence>
<dbReference type="EMBL" id="JAAALK010001998">
    <property type="protein sequence ID" value="KAG8038419.1"/>
    <property type="molecule type" value="Genomic_DNA"/>
</dbReference>
<evidence type="ECO:0000313" key="2">
    <source>
        <dbReference type="EMBL" id="KAG8038419.1"/>
    </source>
</evidence>
<comment type="caution">
    <text evidence="2">The sequence shown here is derived from an EMBL/GenBank/DDBJ whole genome shotgun (WGS) entry which is preliminary data.</text>
</comment>